<dbReference type="InterPro" id="IPR032675">
    <property type="entry name" value="LRR_dom_sf"/>
</dbReference>
<evidence type="ECO:0008006" key="3">
    <source>
        <dbReference type="Google" id="ProtNLM"/>
    </source>
</evidence>
<dbReference type="Proteomes" id="UP000219338">
    <property type="component" value="Unassembled WGS sequence"/>
</dbReference>
<gene>
    <name evidence="1" type="ORF">ARMOST_20753</name>
</gene>
<dbReference type="OrthoDB" id="3365698at2759"/>
<dbReference type="SUPFAM" id="SSF52047">
    <property type="entry name" value="RNI-like"/>
    <property type="match status" value="1"/>
</dbReference>
<accession>A0A284S868</accession>
<evidence type="ECO:0000313" key="1">
    <source>
        <dbReference type="EMBL" id="SJL17207.1"/>
    </source>
</evidence>
<evidence type="ECO:0000313" key="2">
    <source>
        <dbReference type="Proteomes" id="UP000219338"/>
    </source>
</evidence>
<keyword evidence="2" id="KW-1185">Reference proteome</keyword>
<sequence length="525" mass="58677">MLVTRGPPSPPAKPCPQCGFYPSISDILDSVPSSRIDQLLSCNDPPTDYERSEFENIIANGDRHIGSIDRRLSQIQKLIHDLTVEKDIVQRRIAASKKLMNPVRKVPYDVLEHIFCFAAYEDVMNTTIASCSDSLDVRRSRWAITHVCSTWRAAAVSMTRLWSSMTLDLGNEKHGNAQLVLLSMVFRGKPSPSWSTYRLKLLLERSGTRSFSVFLGSKKDISPHPLLPIILSSSSRWQQLHVSFPNIESFQQFESVSGSLGLLQELRISASRVDIFPPLWRTTAFRYAPYLHTVTINESPFSFQLPWRQITNADIGGDILAILPDVGWVKSLVLHLEKIDRDIVPDAMFTLRHLTTLSMWEGNHGATIVKLISIMELPFLSSLEIHYAGDEAKLPTLRANSFPRLTSLLISAPSTGIDGTSVCAMLWVLTNLKAFSLAATINSSYLIAALATHPPQLERLDLAGSQLYFDHAELVHMLRCRRNDQNSTFTEVVLSSLPGAHRGGVEWMPSLNALREDGLTVVYCP</sequence>
<organism evidence="1 2">
    <name type="scientific">Armillaria ostoyae</name>
    <name type="common">Armillaria root rot fungus</name>
    <dbReference type="NCBI Taxonomy" id="47428"/>
    <lineage>
        <taxon>Eukaryota</taxon>
        <taxon>Fungi</taxon>
        <taxon>Dikarya</taxon>
        <taxon>Basidiomycota</taxon>
        <taxon>Agaricomycotina</taxon>
        <taxon>Agaricomycetes</taxon>
        <taxon>Agaricomycetidae</taxon>
        <taxon>Agaricales</taxon>
        <taxon>Marasmiineae</taxon>
        <taxon>Physalacriaceae</taxon>
        <taxon>Armillaria</taxon>
    </lineage>
</organism>
<dbReference type="EMBL" id="FUEG01000041">
    <property type="protein sequence ID" value="SJL17207.1"/>
    <property type="molecule type" value="Genomic_DNA"/>
</dbReference>
<dbReference type="AlphaFoldDB" id="A0A284S868"/>
<proteinExistence type="predicted"/>
<reference evidence="2" key="1">
    <citation type="journal article" date="2017" name="Nat. Ecol. Evol.">
        <title>Genome expansion and lineage-specific genetic innovations in the forest pathogenic fungi Armillaria.</title>
        <authorList>
            <person name="Sipos G."/>
            <person name="Prasanna A.N."/>
            <person name="Walter M.C."/>
            <person name="O'Connor E."/>
            <person name="Balint B."/>
            <person name="Krizsan K."/>
            <person name="Kiss B."/>
            <person name="Hess J."/>
            <person name="Varga T."/>
            <person name="Slot J."/>
            <person name="Riley R."/>
            <person name="Boka B."/>
            <person name="Rigling D."/>
            <person name="Barry K."/>
            <person name="Lee J."/>
            <person name="Mihaltcheva S."/>
            <person name="LaButti K."/>
            <person name="Lipzen A."/>
            <person name="Waldron R."/>
            <person name="Moloney N.M."/>
            <person name="Sperisen C."/>
            <person name="Kredics L."/>
            <person name="Vagvoelgyi C."/>
            <person name="Patrignani A."/>
            <person name="Fitzpatrick D."/>
            <person name="Nagy I."/>
            <person name="Doyle S."/>
            <person name="Anderson J.B."/>
            <person name="Grigoriev I.V."/>
            <person name="Gueldener U."/>
            <person name="Muensterkoetter M."/>
            <person name="Nagy L.G."/>
        </authorList>
    </citation>
    <scope>NUCLEOTIDE SEQUENCE [LARGE SCALE GENOMIC DNA]</scope>
    <source>
        <strain evidence="2">C18/9</strain>
    </source>
</reference>
<name>A0A284S868_ARMOS</name>
<protein>
    <recommendedName>
        <fullName evidence="3">F-box domain-containing protein</fullName>
    </recommendedName>
</protein>
<dbReference type="Gene3D" id="3.80.10.10">
    <property type="entry name" value="Ribonuclease Inhibitor"/>
    <property type="match status" value="1"/>
</dbReference>